<keyword evidence="2" id="KW-0863">Zinc-finger</keyword>
<comment type="caution">
    <text evidence="5">The sequence shown here is derived from an EMBL/GenBank/DDBJ whole genome shotgun (WGS) entry which is preliminary data.</text>
</comment>
<evidence type="ECO:0000256" key="3">
    <source>
        <dbReference type="ARBA" id="ARBA00022833"/>
    </source>
</evidence>
<proteinExistence type="predicted"/>
<gene>
    <name evidence="5" type="ORF">R1sor_018778</name>
</gene>
<keyword evidence="1" id="KW-0479">Metal-binding</keyword>
<organism evidence="5 6">
    <name type="scientific">Riccia sorocarpa</name>
    <dbReference type="NCBI Taxonomy" id="122646"/>
    <lineage>
        <taxon>Eukaryota</taxon>
        <taxon>Viridiplantae</taxon>
        <taxon>Streptophyta</taxon>
        <taxon>Embryophyta</taxon>
        <taxon>Marchantiophyta</taxon>
        <taxon>Marchantiopsida</taxon>
        <taxon>Marchantiidae</taxon>
        <taxon>Marchantiales</taxon>
        <taxon>Ricciaceae</taxon>
        <taxon>Riccia</taxon>
    </lineage>
</organism>
<evidence type="ECO:0000256" key="1">
    <source>
        <dbReference type="ARBA" id="ARBA00022723"/>
    </source>
</evidence>
<protein>
    <recommendedName>
        <fullName evidence="4">FLYWCH-type domain-containing protein</fullName>
    </recommendedName>
</protein>
<name>A0ABD3IBR4_9MARC</name>
<keyword evidence="6" id="KW-1185">Reference proteome</keyword>
<evidence type="ECO:0000313" key="5">
    <source>
        <dbReference type="EMBL" id="KAL3700756.1"/>
    </source>
</evidence>
<dbReference type="InterPro" id="IPR007588">
    <property type="entry name" value="Znf_FLYWCH"/>
</dbReference>
<dbReference type="EMBL" id="JBJQOH010000001">
    <property type="protein sequence ID" value="KAL3700756.1"/>
    <property type="molecule type" value="Genomic_DNA"/>
</dbReference>
<evidence type="ECO:0000256" key="2">
    <source>
        <dbReference type="ARBA" id="ARBA00022771"/>
    </source>
</evidence>
<dbReference type="GO" id="GO:0008270">
    <property type="term" value="F:zinc ion binding"/>
    <property type="evidence" value="ECO:0007669"/>
    <property type="project" value="UniProtKB-KW"/>
</dbReference>
<evidence type="ECO:0000259" key="4">
    <source>
        <dbReference type="Pfam" id="PF04500"/>
    </source>
</evidence>
<feature type="domain" description="FLYWCH-type" evidence="4">
    <location>
        <begin position="5"/>
        <end position="63"/>
    </location>
</feature>
<dbReference type="AlphaFoldDB" id="A0ABD3IBR4"/>
<keyword evidence="3" id="KW-0862">Zinc</keyword>
<dbReference type="Gene3D" id="2.20.25.240">
    <property type="match status" value="1"/>
</dbReference>
<dbReference type="Pfam" id="PF04500">
    <property type="entry name" value="FLYWCH"/>
    <property type="match status" value="1"/>
</dbReference>
<reference evidence="5 6" key="1">
    <citation type="submission" date="2024-09" db="EMBL/GenBank/DDBJ databases">
        <title>Chromosome-scale assembly of Riccia sorocarpa.</title>
        <authorList>
            <person name="Paukszto L."/>
        </authorList>
    </citation>
    <scope>NUCLEOTIDE SEQUENCE [LARGE SCALE GENOMIC DNA]</scope>
    <source>
        <strain evidence="5">LP-2024</strain>
        <tissue evidence="5">Aerial parts of the thallus</tissue>
    </source>
</reference>
<accession>A0ABD3IBR4</accession>
<sequence>MATSLKSRKGNEQIAVNGYIFERESVQPNGRIYWRCVEVKKGCKGRAIQDELGIRAGRKEHDHPPRTTDVEVRKVLTEIKTQAAIQQTQSPRSIVANAVSGTSSNIMAALPSITALKKQAQRSRQITLVRYGRTRRAPTFAVQLWNQYHNTLEGLPHTNNSVEGWHRTFSSLMSASHPSGRKKYTTITARLFNIITAYPSRDLEDYLNGLVAVVG</sequence>
<dbReference type="Proteomes" id="UP001633002">
    <property type="component" value="Unassembled WGS sequence"/>
</dbReference>
<evidence type="ECO:0000313" key="6">
    <source>
        <dbReference type="Proteomes" id="UP001633002"/>
    </source>
</evidence>